<dbReference type="AlphaFoldDB" id="A0A5S3XYC2"/>
<evidence type="ECO:0000313" key="2">
    <source>
        <dbReference type="Proteomes" id="UP000305874"/>
    </source>
</evidence>
<sequence>YDARQSIITQGTLIALCANVCCYISFSLAAHERLIDKIQAAAFVNPKEQATLAKRLNKNVKASVYDFKVLLQTFLGVQRSN</sequence>
<dbReference type="Proteomes" id="UP000305874">
    <property type="component" value="Unassembled WGS sequence"/>
</dbReference>
<comment type="caution">
    <text evidence="1">The sequence shown here is derived from an EMBL/GenBank/DDBJ whole genome shotgun (WGS) entry which is preliminary data.</text>
</comment>
<feature type="non-terminal residue" evidence="1">
    <location>
        <position position="1"/>
    </location>
</feature>
<evidence type="ECO:0000313" key="1">
    <source>
        <dbReference type="EMBL" id="TMP65132.1"/>
    </source>
</evidence>
<accession>A0A5S3XYC2</accession>
<feature type="non-terminal residue" evidence="1">
    <location>
        <position position="81"/>
    </location>
</feature>
<dbReference type="RefSeq" id="WP_138549521.1">
    <property type="nucleotide sequence ID" value="NZ_PNCG01001148.1"/>
</dbReference>
<dbReference type="EMBL" id="PNCG01001148">
    <property type="protein sequence ID" value="TMP65132.1"/>
    <property type="molecule type" value="Genomic_DNA"/>
</dbReference>
<reference evidence="1 2" key="1">
    <citation type="submission" date="2017-12" db="EMBL/GenBank/DDBJ databases">
        <authorList>
            <person name="Paulsen S."/>
            <person name="Gram L.K."/>
        </authorList>
    </citation>
    <scope>NUCLEOTIDE SEQUENCE [LARGE SCALE GENOMIC DNA]</scope>
    <source>
        <strain evidence="1 2">S2897</strain>
    </source>
</reference>
<organism evidence="1 2">
    <name type="scientific">Pseudoalteromonas ruthenica</name>
    <dbReference type="NCBI Taxonomy" id="151081"/>
    <lineage>
        <taxon>Bacteria</taxon>
        <taxon>Pseudomonadati</taxon>
        <taxon>Pseudomonadota</taxon>
        <taxon>Gammaproteobacteria</taxon>
        <taxon>Alteromonadales</taxon>
        <taxon>Pseudoalteromonadaceae</taxon>
        <taxon>Pseudoalteromonas</taxon>
    </lineage>
</organism>
<reference evidence="2" key="2">
    <citation type="submission" date="2019-06" db="EMBL/GenBank/DDBJ databases">
        <title>Co-occurence of chitin degradation, pigmentation and bioactivity in marine Pseudoalteromonas.</title>
        <authorList>
            <person name="Sonnenschein E.C."/>
            <person name="Bech P.K."/>
        </authorList>
    </citation>
    <scope>NUCLEOTIDE SEQUENCE [LARGE SCALE GENOMIC DNA]</scope>
    <source>
        <strain evidence="2">S2897</strain>
    </source>
</reference>
<name>A0A5S3XYC2_9GAMM</name>
<gene>
    <name evidence="1" type="ORF">CWC05_24190</name>
</gene>
<protein>
    <submittedName>
        <fullName evidence="1">Uncharacterized protein</fullName>
    </submittedName>
</protein>
<proteinExistence type="predicted"/>